<sequence>MRNLTPCFLSLSLLLVACENQNSPAPVSSEKKVTSEDVKKEIGEAVDTTKEFTKEKRDEYARQINQKLDDLNKKIAELEAKGDKLKEDAKTKWNERLKNLKQNRDQMSQQLEEFNKSSADAWDGLKRDLDIAWTNLKQAYDKTAEEVKE</sequence>
<accession>A0A517RA16</accession>
<reference evidence="2 3" key="1">
    <citation type="submission" date="2019-02" db="EMBL/GenBank/DDBJ databases">
        <title>Deep-cultivation of Planctomycetes and their phenomic and genomic characterization uncovers novel biology.</title>
        <authorList>
            <person name="Wiegand S."/>
            <person name="Jogler M."/>
            <person name="Boedeker C."/>
            <person name="Pinto D."/>
            <person name="Vollmers J."/>
            <person name="Rivas-Marin E."/>
            <person name="Kohn T."/>
            <person name="Peeters S.H."/>
            <person name="Heuer A."/>
            <person name="Rast P."/>
            <person name="Oberbeckmann S."/>
            <person name="Bunk B."/>
            <person name="Jeske O."/>
            <person name="Meyerdierks A."/>
            <person name="Storesund J.E."/>
            <person name="Kallscheuer N."/>
            <person name="Luecker S."/>
            <person name="Lage O.M."/>
            <person name="Pohl T."/>
            <person name="Merkel B.J."/>
            <person name="Hornburger P."/>
            <person name="Mueller R.-W."/>
            <person name="Bruemmer F."/>
            <person name="Labrenz M."/>
            <person name="Spormann A.M."/>
            <person name="Op den Camp H."/>
            <person name="Overmann J."/>
            <person name="Amann R."/>
            <person name="Jetten M.S.M."/>
            <person name="Mascher T."/>
            <person name="Medema M.H."/>
            <person name="Devos D.P."/>
            <person name="Kaster A.-K."/>
            <person name="Ovreas L."/>
            <person name="Rohde M."/>
            <person name="Galperin M.Y."/>
            <person name="Jogler C."/>
        </authorList>
    </citation>
    <scope>NUCLEOTIDE SEQUENCE [LARGE SCALE GENOMIC DNA]</scope>
    <source>
        <strain evidence="2 3">Pan241w</strain>
    </source>
</reference>
<dbReference type="Gene3D" id="1.20.5.1230">
    <property type="entry name" value="Apolipoprotein A-I"/>
    <property type="match status" value="1"/>
</dbReference>
<protein>
    <submittedName>
        <fullName evidence="2">Uncharacterized protein</fullName>
    </submittedName>
</protein>
<dbReference type="KEGG" id="gaz:Pan241w_07950"/>
<dbReference type="PROSITE" id="PS51257">
    <property type="entry name" value="PROKAR_LIPOPROTEIN"/>
    <property type="match status" value="1"/>
</dbReference>
<proteinExistence type="predicted"/>
<keyword evidence="1" id="KW-0175">Coiled coil</keyword>
<dbReference type="OrthoDB" id="278091at2"/>
<organism evidence="2 3">
    <name type="scientific">Gimesia alba</name>
    <dbReference type="NCBI Taxonomy" id="2527973"/>
    <lineage>
        <taxon>Bacteria</taxon>
        <taxon>Pseudomonadati</taxon>
        <taxon>Planctomycetota</taxon>
        <taxon>Planctomycetia</taxon>
        <taxon>Planctomycetales</taxon>
        <taxon>Planctomycetaceae</taxon>
        <taxon>Gimesia</taxon>
    </lineage>
</organism>
<keyword evidence="3" id="KW-1185">Reference proteome</keyword>
<dbReference type="AlphaFoldDB" id="A0A517RA16"/>
<gene>
    <name evidence="2" type="ORF">Pan241w_07950</name>
</gene>
<dbReference type="EMBL" id="CP036269">
    <property type="protein sequence ID" value="QDT40737.1"/>
    <property type="molecule type" value="Genomic_DNA"/>
</dbReference>
<evidence type="ECO:0000313" key="2">
    <source>
        <dbReference type="EMBL" id="QDT40737.1"/>
    </source>
</evidence>
<evidence type="ECO:0000256" key="1">
    <source>
        <dbReference type="SAM" id="Coils"/>
    </source>
</evidence>
<feature type="coiled-coil region" evidence="1">
    <location>
        <begin position="61"/>
        <end position="117"/>
    </location>
</feature>
<dbReference type="Proteomes" id="UP000317171">
    <property type="component" value="Chromosome"/>
</dbReference>
<name>A0A517RA16_9PLAN</name>
<dbReference type="SUPFAM" id="SSF58113">
    <property type="entry name" value="Apolipoprotein A-I"/>
    <property type="match status" value="1"/>
</dbReference>
<dbReference type="RefSeq" id="WP_145211184.1">
    <property type="nucleotide sequence ID" value="NZ_CP036269.1"/>
</dbReference>
<evidence type="ECO:0000313" key="3">
    <source>
        <dbReference type="Proteomes" id="UP000317171"/>
    </source>
</evidence>